<dbReference type="Gene3D" id="1.10.510.10">
    <property type="entry name" value="Transferase(Phosphotransferase) domain 1"/>
    <property type="match status" value="1"/>
</dbReference>
<keyword evidence="12" id="KW-0539">Nucleus</keyword>
<dbReference type="InterPro" id="IPR011009">
    <property type="entry name" value="Kinase-like_dom_sf"/>
</dbReference>
<evidence type="ECO:0000256" key="16">
    <source>
        <dbReference type="RuleBase" id="RU000304"/>
    </source>
</evidence>
<dbReference type="EC" id="2.7.11.10" evidence="3"/>
<dbReference type="PANTHER" id="PTHR22969">
    <property type="entry name" value="IKB KINASE"/>
    <property type="match status" value="1"/>
</dbReference>
<keyword evidence="11 15" id="KW-0067">ATP-binding</keyword>
<keyword evidence="6 16" id="KW-0723">Serine/threonine-protein kinase</keyword>
<feature type="domain" description="Protein kinase" evidence="17">
    <location>
        <begin position="19"/>
        <end position="305"/>
    </location>
</feature>
<keyword evidence="5" id="KW-0963">Cytoplasm</keyword>
<dbReference type="SUPFAM" id="SSF56112">
    <property type="entry name" value="Protein kinase-like (PK-like)"/>
    <property type="match status" value="1"/>
</dbReference>
<evidence type="ECO:0000256" key="11">
    <source>
        <dbReference type="ARBA" id="ARBA00022840"/>
    </source>
</evidence>
<dbReference type="RefSeq" id="XP_031417353.1">
    <property type="nucleotide sequence ID" value="XM_031561493.2"/>
</dbReference>
<dbReference type="Gene3D" id="3.10.20.90">
    <property type="entry name" value="Phosphatidylinositol 3-kinase Catalytic Subunit, Chain A, domain 1"/>
    <property type="match status" value="1"/>
</dbReference>
<dbReference type="FunFam" id="1.10.510.10:FF:000147">
    <property type="entry name" value="Inhibitor of nuclear factor kappa-B kinase subunit beta"/>
    <property type="match status" value="1"/>
</dbReference>
<sequence>MAMAMELPPFGQIQTCGPWNLLENLGFGGFAHVYLFQNMETQEKIALKVCRLELTPRNTDRWSREIQIMKKLKHPNVVTAREVPEEMTHISLNRLPLLAMEYCSRGDLRKLLGRPENTCGLREVNVLELLHDVGSGIQYLHDNKIIHRDLKPENIVLQDVDGRLVHKIIDLGYAKDLDQGSLCTSFVGTLQYLAPELFYTEPYTGTVDYWSFGTMIFECCCGLRPFLHNLQPVQWVETVKDKGSEDIMAEEDEDGEVVFSTCLPQPHHLSRAVVEPLEKILQLMLQWDPVKRGGVVHPNTKKPLCFELLDQLLSLKVVHVLNMGTARLHSFPLSPDESVNSLQTRVERETGVAARDQEILLKVGVSLDPRKPARQCVTEGLKDWDSNMVFLFDKTLTKYRGPFSTRQPSDKLHTISE</sequence>
<dbReference type="GO" id="GO:0005524">
    <property type="term" value="F:ATP binding"/>
    <property type="evidence" value="ECO:0007669"/>
    <property type="project" value="UniProtKB-UniRule"/>
</dbReference>
<evidence type="ECO:0000313" key="19">
    <source>
        <dbReference type="RefSeq" id="XP_031417353.1"/>
    </source>
</evidence>
<dbReference type="CDD" id="cd17046">
    <property type="entry name" value="Ubl_IKKA_like"/>
    <property type="match status" value="1"/>
</dbReference>
<evidence type="ECO:0000256" key="9">
    <source>
        <dbReference type="ARBA" id="ARBA00022741"/>
    </source>
</evidence>
<evidence type="ECO:0000256" key="6">
    <source>
        <dbReference type="ARBA" id="ARBA00022527"/>
    </source>
</evidence>
<evidence type="ECO:0000256" key="7">
    <source>
        <dbReference type="ARBA" id="ARBA00022553"/>
    </source>
</evidence>
<keyword evidence="9 15" id="KW-0547">Nucleotide-binding</keyword>
<evidence type="ECO:0000259" key="17">
    <source>
        <dbReference type="PROSITE" id="PS50011"/>
    </source>
</evidence>
<keyword evidence="8" id="KW-0808">Transferase</keyword>
<accession>A0A6P8EMI4</accession>
<keyword evidence="18" id="KW-1185">Reference proteome</keyword>
<comment type="similarity">
    <text evidence="16">Belongs to the protein kinase superfamily.</text>
</comment>
<evidence type="ECO:0000256" key="1">
    <source>
        <dbReference type="ARBA" id="ARBA00004123"/>
    </source>
</evidence>
<keyword evidence="10" id="KW-0418">Kinase</keyword>
<evidence type="ECO:0000256" key="5">
    <source>
        <dbReference type="ARBA" id="ARBA00022490"/>
    </source>
</evidence>
<protein>
    <recommendedName>
        <fullName evidence="4">Inhibitor of nuclear factor kappa-B kinase subunit alpha</fullName>
        <ecNumber evidence="3">2.7.11.10</ecNumber>
    </recommendedName>
    <alternativeName>
        <fullName evidence="13">Nuclear factor NF-kappa-B inhibitor kinase alpha</fullName>
    </alternativeName>
</protein>
<comment type="subcellular location">
    <subcellularLocation>
        <location evidence="2">Cytoplasm</location>
    </subcellularLocation>
    <subcellularLocation>
        <location evidence="1">Nucleus</location>
    </subcellularLocation>
</comment>
<dbReference type="GO" id="GO:0045944">
    <property type="term" value="P:positive regulation of transcription by RNA polymerase II"/>
    <property type="evidence" value="ECO:0007669"/>
    <property type="project" value="TreeGrafter"/>
</dbReference>
<dbReference type="Pfam" id="PF00069">
    <property type="entry name" value="Pkinase"/>
    <property type="match status" value="1"/>
</dbReference>
<evidence type="ECO:0000256" key="3">
    <source>
        <dbReference type="ARBA" id="ARBA00012442"/>
    </source>
</evidence>
<dbReference type="OrthoDB" id="267381at2759"/>
<evidence type="ECO:0000256" key="12">
    <source>
        <dbReference type="ARBA" id="ARBA00023242"/>
    </source>
</evidence>
<comment type="catalytic activity">
    <reaction evidence="14">
        <text>L-seryl-[I-kappa-B protein] + ATP = O-phospho-L-seryl-[I-kappa-B protein] + ADP + H(+)</text>
        <dbReference type="Rhea" id="RHEA:19073"/>
        <dbReference type="Rhea" id="RHEA-COMP:13698"/>
        <dbReference type="Rhea" id="RHEA-COMP:13699"/>
        <dbReference type="ChEBI" id="CHEBI:15378"/>
        <dbReference type="ChEBI" id="CHEBI:29999"/>
        <dbReference type="ChEBI" id="CHEBI:30616"/>
        <dbReference type="ChEBI" id="CHEBI:83421"/>
        <dbReference type="ChEBI" id="CHEBI:456216"/>
        <dbReference type="EC" id="2.7.11.10"/>
    </reaction>
</comment>
<dbReference type="PROSITE" id="PS00107">
    <property type="entry name" value="PROTEIN_KINASE_ATP"/>
    <property type="match status" value="1"/>
</dbReference>
<dbReference type="GO" id="GO:0008384">
    <property type="term" value="F:IkappaB kinase activity"/>
    <property type="evidence" value="ECO:0007669"/>
    <property type="project" value="UniProtKB-EC"/>
</dbReference>
<dbReference type="Proteomes" id="UP000515152">
    <property type="component" value="Chromosome 23"/>
</dbReference>
<reference evidence="19" key="1">
    <citation type="submission" date="2025-08" db="UniProtKB">
        <authorList>
            <consortium name="RefSeq"/>
        </authorList>
    </citation>
    <scope>IDENTIFICATION</scope>
</reference>
<dbReference type="AlphaFoldDB" id="A0A6P8EMI4"/>
<evidence type="ECO:0000256" key="13">
    <source>
        <dbReference type="ARBA" id="ARBA00032095"/>
    </source>
</evidence>
<dbReference type="PROSITE" id="PS50011">
    <property type="entry name" value="PROTEIN_KINASE_DOM"/>
    <property type="match status" value="1"/>
</dbReference>
<dbReference type="SMART" id="SM00220">
    <property type="entry name" value="S_TKc"/>
    <property type="match status" value="1"/>
</dbReference>
<evidence type="ECO:0000256" key="4">
    <source>
        <dbReference type="ARBA" id="ARBA00021841"/>
    </source>
</evidence>
<evidence type="ECO:0000256" key="8">
    <source>
        <dbReference type="ARBA" id="ARBA00022679"/>
    </source>
</evidence>
<dbReference type="PANTHER" id="PTHR22969:SF13">
    <property type="entry name" value="INHIBITOR OF NUCLEAR FACTOR KAPPA-B KINASE SUBUNIT ALPHA"/>
    <property type="match status" value="1"/>
</dbReference>
<gene>
    <name evidence="19" type="primary">LOC105902233</name>
</gene>
<dbReference type="InterPro" id="IPR017441">
    <property type="entry name" value="Protein_kinase_ATP_BS"/>
</dbReference>
<evidence type="ECO:0000256" key="15">
    <source>
        <dbReference type="PROSITE-ProRule" id="PRU10141"/>
    </source>
</evidence>
<dbReference type="InterPro" id="IPR000719">
    <property type="entry name" value="Prot_kinase_dom"/>
</dbReference>
<organism evidence="18 19">
    <name type="scientific">Clupea harengus</name>
    <name type="common">Atlantic herring</name>
    <dbReference type="NCBI Taxonomy" id="7950"/>
    <lineage>
        <taxon>Eukaryota</taxon>
        <taxon>Metazoa</taxon>
        <taxon>Chordata</taxon>
        <taxon>Craniata</taxon>
        <taxon>Vertebrata</taxon>
        <taxon>Euteleostomi</taxon>
        <taxon>Actinopterygii</taxon>
        <taxon>Neopterygii</taxon>
        <taxon>Teleostei</taxon>
        <taxon>Clupei</taxon>
        <taxon>Clupeiformes</taxon>
        <taxon>Clupeoidei</taxon>
        <taxon>Clupeidae</taxon>
        <taxon>Clupea</taxon>
    </lineage>
</organism>
<evidence type="ECO:0000256" key="2">
    <source>
        <dbReference type="ARBA" id="ARBA00004496"/>
    </source>
</evidence>
<proteinExistence type="inferred from homology"/>
<feature type="binding site" evidence="15">
    <location>
        <position position="48"/>
    </location>
    <ligand>
        <name>ATP</name>
        <dbReference type="ChEBI" id="CHEBI:30616"/>
    </ligand>
</feature>
<keyword evidence="7" id="KW-0597">Phosphoprotein</keyword>
<evidence type="ECO:0000256" key="14">
    <source>
        <dbReference type="ARBA" id="ARBA00048789"/>
    </source>
</evidence>
<name>A0A6P8EMI4_CLUHA</name>
<dbReference type="GO" id="GO:0008385">
    <property type="term" value="C:IkappaB kinase complex"/>
    <property type="evidence" value="ECO:0007669"/>
    <property type="project" value="TreeGrafter"/>
</dbReference>
<dbReference type="GeneID" id="105902233"/>
<dbReference type="InterPro" id="IPR008271">
    <property type="entry name" value="Ser/Thr_kinase_AS"/>
</dbReference>
<dbReference type="GO" id="GO:0033209">
    <property type="term" value="P:tumor necrosis factor-mediated signaling pathway"/>
    <property type="evidence" value="ECO:0007669"/>
    <property type="project" value="TreeGrafter"/>
</dbReference>
<evidence type="ECO:0000313" key="18">
    <source>
        <dbReference type="Proteomes" id="UP000515152"/>
    </source>
</evidence>
<dbReference type="PROSITE" id="PS00108">
    <property type="entry name" value="PROTEIN_KINASE_ST"/>
    <property type="match status" value="1"/>
</dbReference>
<dbReference type="InterPro" id="IPR051180">
    <property type="entry name" value="IKK"/>
</dbReference>
<evidence type="ECO:0000256" key="10">
    <source>
        <dbReference type="ARBA" id="ARBA00022777"/>
    </source>
</evidence>
<dbReference type="GO" id="GO:0005634">
    <property type="term" value="C:nucleus"/>
    <property type="evidence" value="ECO:0007669"/>
    <property type="project" value="UniProtKB-SubCell"/>
</dbReference>